<gene>
    <name evidence="2" type="ORF">GCM10007888_30350</name>
    <name evidence="1" type="ORF">MOX02_33400</name>
</gene>
<proteinExistence type="predicted"/>
<evidence type="ECO:0000313" key="4">
    <source>
        <dbReference type="Proteomes" id="UP001156856"/>
    </source>
</evidence>
<organism evidence="1 3">
    <name type="scientific">Methylobacterium oxalidis</name>
    <dbReference type="NCBI Taxonomy" id="944322"/>
    <lineage>
        <taxon>Bacteria</taxon>
        <taxon>Pseudomonadati</taxon>
        <taxon>Pseudomonadota</taxon>
        <taxon>Alphaproteobacteria</taxon>
        <taxon>Hyphomicrobiales</taxon>
        <taxon>Methylobacteriaceae</taxon>
        <taxon>Methylobacterium</taxon>
    </lineage>
</organism>
<reference evidence="2" key="1">
    <citation type="journal article" date="2014" name="Int. J. Syst. Evol. Microbiol.">
        <title>Complete genome of a new Firmicutes species belonging to the dominant human colonic microbiota ('Ruminococcus bicirculans') reveals two chromosomes and a selective capacity to utilize plant glucans.</title>
        <authorList>
            <consortium name="NISC Comparative Sequencing Program"/>
            <person name="Wegmann U."/>
            <person name="Louis P."/>
            <person name="Goesmann A."/>
            <person name="Henrissat B."/>
            <person name="Duncan S.H."/>
            <person name="Flint H.J."/>
        </authorList>
    </citation>
    <scope>NUCLEOTIDE SEQUENCE</scope>
    <source>
        <strain evidence="2">NBRC 107715</strain>
    </source>
</reference>
<dbReference type="OrthoDB" id="7979763at2"/>
<accession>A0A512J5X4</accession>
<dbReference type="EMBL" id="BJZU01000065">
    <property type="protein sequence ID" value="GEP05302.1"/>
    <property type="molecule type" value="Genomic_DNA"/>
</dbReference>
<reference evidence="2" key="4">
    <citation type="submission" date="2023-01" db="EMBL/GenBank/DDBJ databases">
        <title>Draft genome sequence of Methylobacterium oxalidis strain NBRC 107715.</title>
        <authorList>
            <person name="Sun Q."/>
            <person name="Mori K."/>
        </authorList>
    </citation>
    <scope>NUCLEOTIDE SEQUENCE</scope>
    <source>
        <strain evidence="2">NBRC 107715</strain>
    </source>
</reference>
<dbReference type="RefSeq" id="WP_147026870.1">
    <property type="nucleotide sequence ID" value="NZ_BJZU01000065.1"/>
</dbReference>
<name>A0A512J5X4_9HYPH</name>
<protein>
    <submittedName>
        <fullName evidence="1">Uncharacterized protein</fullName>
    </submittedName>
</protein>
<dbReference type="Proteomes" id="UP000321960">
    <property type="component" value="Unassembled WGS sequence"/>
</dbReference>
<reference evidence="1 3" key="3">
    <citation type="submission" date="2019-07" db="EMBL/GenBank/DDBJ databases">
        <title>Whole genome shotgun sequence of Methylobacterium oxalidis NBRC 107715.</title>
        <authorList>
            <person name="Hosoyama A."/>
            <person name="Uohara A."/>
            <person name="Ohji S."/>
            <person name="Ichikawa N."/>
        </authorList>
    </citation>
    <scope>NUCLEOTIDE SEQUENCE [LARGE SCALE GENOMIC DNA]</scope>
    <source>
        <strain evidence="1 3">NBRC 107715</strain>
    </source>
</reference>
<dbReference type="Proteomes" id="UP001156856">
    <property type="component" value="Unassembled WGS sequence"/>
</dbReference>
<dbReference type="AlphaFoldDB" id="A0A512J5X4"/>
<comment type="caution">
    <text evidence="1">The sequence shown here is derived from an EMBL/GenBank/DDBJ whole genome shotgun (WGS) entry which is preliminary data.</text>
</comment>
<evidence type="ECO:0000313" key="2">
    <source>
        <dbReference type="EMBL" id="GLS64654.1"/>
    </source>
</evidence>
<dbReference type="EMBL" id="BSPK01000051">
    <property type="protein sequence ID" value="GLS64654.1"/>
    <property type="molecule type" value="Genomic_DNA"/>
</dbReference>
<reference evidence="4" key="2">
    <citation type="journal article" date="2019" name="Int. J. Syst. Evol. Microbiol.">
        <title>The Global Catalogue of Microorganisms (GCM) 10K type strain sequencing project: providing services to taxonomists for standard genome sequencing and annotation.</title>
        <authorList>
            <consortium name="The Broad Institute Genomics Platform"/>
            <consortium name="The Broad Institute Genome Sequencing Center for Infectious Disease"/>
            <person name="Wu L."/>
            <person name="Ma J."/>
        </authorList>
    </citation>
    <scope>NUCLEOTIDE SEQUENCE [LARGE SCALE GENOMIC DNA]</scope>
    <source>
        <strain evidence="4">NBRC 107715</strain>
    </source>
</reference>
<evidence type="ECO:0000313" key="3">
    <source>
        <dbReference type="Proteomes" id="UP000321960"/>
    </source>
</evidence>
<keyword evidence="4" id="KW-1185">Reference proteome</keyword>
<evidence type="ECO:0000313" key="1">
    <source>
        <dbReference type="EMBL" id="GEP05302.1"/>
    </source>
</evidence>
<sequence>MTNIVAHPAAVRSGQRRPRAAAQSAAGAARIPVPLGGGAVPPAPVTVVATACSPELLAAAETAVDGALDAVFALDPLLGPDLSQIASVLASVVKRHGIVLEAALAEVLEQSGRYLVLRGVAMPITHAAQQLLSRKSPEALRDMSIALQGAVAQTVFLDLVVVDLSTRRAILAEVKRGSGKSEMRKRHQVEWVLRAAQLQGRAFLASLGYQVASAQAVLIDVYGRGGFSADLTVTGADLDALFEVPVGAALEAVTTVLAARLRAGVPALGLDAGAAPDRS</sequence>